<dbReference type="EC" id="2.7.3.9" evidence="17"/>
<sequence>MLTLDFICTLPNGIHARPASEIEQRTQRFNAAITLINRSKKTQVDAKSVLGMIGADITQGDSCQFLIEGDDQQAAFECLEAFMRNEFADCDELLALTPETHNQPLPVFIEHAQPVYLRGNGVSKGIGRGVPLHIDSVDLYELSRHEPETDIPRQQQQLLEAWALTQKNLNSADPGAAQVLAAQLKLLSDPAFKSCLLSHASARNALQAIALTAQALSQPLLNSSSQYLRERVIDIRDLCQGIAANLLGRPLEAQMTLTQDSIVICNGTLTPGQFLRLRNPHLKGIVMGDGGETSHTVILARSFGIPLLCGVTQREGLTRTASMLLLDSRYGVLVANPDAAMENWYRLETQKQQAIARRSAPLREQQVATSDGSTFSVLANIALAVEAQSVFAHGADGVGLFRTEMLFCERSLPPDEEEQYQAYSEVLKSAEGKKITIRTLDIGGDKPCEFLDLPKEENPFLGYRAVRMYPQFHEIFTTQARALLRASAVGPVNIMVPMVATLAEIQWLHSQFAHVAQTLQQEDIPIGEWHLGIMVEVPSTLYLLEKAANYLDFVSIGSNDLAQYFLACDRGNPYVRHLYDYRNPTFLALMRDITRRAQAAGLAISLCGEMAADKQMLPLLVGMGLTQLSMAASAITPCKEALKVLDVQQCRQLLETAIGCDTSEEVTECVEHFMRAQSHKPVLAKELLLLDKTVSSKEEAIKLLTDNLEVLQRVVSGALAERAIWEREAVFSTALGFSVAIPHCKSPHVLHSSISLLRVKSPLSWGEGVDVQLVIMLTVNDQEQDNHMKIFSRLARKLMHSDFREQLQMLSDASAITELLSAELAL</sequence>
<dbReference type="STRING" id="1006004.GBAG_0500"/>
<dbReference type="InterPro" id="IPR006318">
    <property type="entry name" value="PTS_EI-like"/>
</dbReference>
<evidence type="ECO:0000256" key="1">
    <source>
        <dbReference type="ARBA" id="ARBA00000683"/>
    </source>
</evidence>
<dbReference type="InterPro" id="IPR002178">
    <property type="entry name" value="PTS_EIIA_type-2_dom"/>
</dbReference>
<dbReference type="InterPro" id="IPR001020">
    <property type="entry name" value="PTS_HPr_His_P_site"/>
</dbReference>
<keyword evidence="6" id="KW-0813">Transport</keyword>
<evidence type="ECO:0000256" key="11">
    <source>
        <dbReference type="ARBA" id="ARBA00022683"/>
    </source>
</evidence>
<dbReference type="Gene3D" id="3.30.1340.10">
    <property type="entry name" value="HPr-like"/>
    <property type="match status" value="1"/>
</dbReference>
<dbReference type="SUPFAM" id="SSF51621">
    <property type="entry name" value="Phosphoenolpyruvate/pyruvate domain"/>
    <property type="match status" value="1"/>
</dbReference>
<dbReference type="Proteomes" id="UP000028653">
    <property type="component" value="Unassembled WGS sequence"/>
</dbReference>
<dbReference type="CDD" id="cd00211">
    <property type="entry name" value="PTS_IIA_fru"/>
    <property type="match status" value="1"/>
</dbReference>
<keyword evidence="7" id="KW-0963">Cytoplasm</keyword>
<dbReference type="PRINTS" id="PR01736">
    <property type="entry name" value="PHPHTRNFRASE"/>
</dbReference>
<comment type="caution">
    <text evidence="17">The sequence shown here is derived from an EMBL/GenBank/DDBJ whole genome shotgun (WGS) entry which is preliminary data.</text>
</comment>
<keyword evidence="8" id="KW-0597">Phosphoprotein</keyword>
<dbReference type="InterPro" id="IPR035895">
    <property type="entry name" value="HPr-like_sf"/>
</dbReference>
<dbReference type="InterPro" id="IPR036637">
    <property type="entry name" value="Phosphohistidine_dom_sf"/>
</dbReference>
<dbReference type="eggNOG" id="COG1080">
    <property type="taxonomic scope" value="Bacteria"/>
</dbReference>
<dbReference type="SUPFAM" id="SSF47831">
    <property type="entry name" value="Enzyme I of the PEP:sugar phosphotransferase system HPr-binding (sub)domain"/>
    <property type="match status" value="1"/>
</dbReference>
<dbReference type="OrthoDB" id="9765468at2"/>
<comment type="cofactor">
    <cofactor evidence="3">
        <name>Mg(2+)</name>
        <dbReference type="ChEBI" id="CHEBI:18420"/>
    </cofactor>
</comment>
<dbReference type="Pfam" id="PF05524">
    <property type="entry name" value="PEP-utilisers_N"/>
    <property type="match status" value="1"/>
</dbReference>
<evidence type="ECO:0000256" key="8">
    <source>
        <dbReference type="ARBA" id="ARBA00022553"/>
    </source>
</evidence>
<reference evidence="17 18" key="1">
    <citation type="submission" date="2014-05" db="EMBL/GenBank/DDBJ databases">
        <title>ATOL: Assembling a taxonomically balanced genome-scale reconstruction of the evolutionary history of the Enterobacteriaceae.</title>
        <authorList>
            <person name="Plunkett G.III."/>
            <person name="Neeno-Eckwall E.C."/>
            <person name="Glasner J.D."/>
            <person name="Perna N.T."/>
        </authorList>
    </citation>
    <scope>NUCLEOTIDE SEQUENCE [LARGE SCALE GENOMIC DNA]</scope>
    <source>
        <strain evidence="17 18">ATCC 33320</strain>
    </source>
</reference>
<dbReference type="Pfam" id="PF02896">
    <property type="entry name" value="PEP-utilizers_C"/>
    <property type="match status" value="1"/>
</dbReference>
<keyword evidence="11" id="KW-0598">Phosphotransferase system</keyword>
<dbReference type="GO" id="GO:0046872">
    <property type="term" value="F:metal ion binding"/>
    <property type="evidence" value="ECO:0007669"/>
    <property type="project" value="UniProtKB-KW"/>
</dbReference>
<evidence type="ECO:0000256" key="2">
    <source>
        <dbReference type="ARBA" id="ARBA00001401"/>
    </source>
</evidence>
<evidence type="ECO:0000256" key="13">
    <source>
        <dbReference type="ARBA" id="ARBA00022777"/>
    </source>
</evidence>
<dbReference type="SUPFAM" id="SSF55594">
    <property type="entry name" value="HPr-like"/>
    <property type="match status" value="1"/>
</dbReference>
<comment type="similarity">
    <text evidence="5">Belongs to the PEP-utilizing enzyme family.</text>
</comment>
<evidence type="ECO:0000256" key="7">
    <source>
        <dbReference type="ARBA" id="ARBA00022490"/>
    </source>
</evidence>
<comment type="catalytic activity">
    <reaction evidence="1">
        <text>L-histidyl-[protein] + phosphoenolpyruvate = N(pros)-phospho-L-histidyl-[protein] + pyruvate</text>
        <dbReference type="Rhea" id="RHEA:23880"/>
        <dbReference type="Rhea" id="RHEA-COMP:9745"/>
        <dbReference type="Rhea" id="RHEA-COMP:9746"/>
        <dbReference type="ChEBI" id="CHEBI:15361"/>
        <dbReference type="ChEBI" id="CHEBI:29979"/>
        <dbReference type="ChEBI" id="CHEBI:58702"/>
        <dbReference type="ChEBI" id="CHEBI:64837"/>
        <dbReference type="EC" id="2.7.3.9"/>
    </reaction>
</comment>
<dbReference type="PRINTS" id="PR00107">
    <property type="entry name" value="PHOSPHOCPHPR"/>
</dbReference>
<dbReference type="Gene3D" id="3.50.30.10">
    <property type="entry name" value="Phosphohistidine domain"/>
    <property type="match status" value="1"/>
</dbReference>
<dbReference type="InterPro" id="IPR016152">
    <property type="entry name" value="PTrfase/Anion_transptr"/>
</dbReference>
<feature type="domain" description="PTS EIIA type-2" evidence="15">
    <location>
        <begin position="681"/>
        <end position="823"/>
    </location>
</feature>
<keyword evidence="10 17" id="KW-0808">Transferase</keyword>
<evidence type="ECO:0000259" key="15">
    <source>
        <dbReference type="PROSITE" id="PS51094"/>
    </source>
</evidence>
<dbReference type="GO" id="GO:0005737">
    <property type="term" value="C:cytoplasm"/>
    <property type="evidence" value="ECO:0007669"/>
    <property type="project" value="UniProtKB-SubCell"/>
</dbReference>
<dbReference type="PANTHER" id="PTHR46244:SF4">
    <property type="entry name" value="MULTIPHOSPHORYL TRANSFER PROTEIN 1-RELATED"/>
    <property type="match status" value="1"/>
</dbReference>
<evidence type="ECO:0000259" key="16">
    <source>
        <dbReference type="PROSITE" id="PS51350"/>
    </source>
</evidence>
<comment type="catalytic activity">
    <reaction evidence="2">
        <text>D-fructose(out) + N(pros)-phospho-L-histidyl-[protein] = D-fructose 1-phosphate(in) + L-histidyl-[protein]</text>
        <dbReference type="Rhea" id="RHEA:49252"/>
        <dbReference type="Rhea" id="RHEA-COMP:9745"/>
        <dbReference type="Rhea" id="RHEA-COMP:9746"/>
        <dbReference type="ChEBI" id="CHEBI:29979"/>
        <dbReference type="ChEBI" id="CHEBI:37721"/>
        <dbReference type="ChEBI" id="CHEBI:58674"/>
        <dbReference type="ChEBI" id="CHEBI:64837"/>
        <dbReference type="EC" id="2.7.1.202"/>
    </reaction>
</comment>
<dbReference type="InterPro" id="IPR050499">
    <property type="entry name" value="PEP-utilizing_PTS_enzyme"/>
</dbReference>
<dbReference type="GO" id="GO:0009401">
    <property type="term" value="P:phosphoenolpyruvate-dependent sugar phosphotransferase system"/>
    <property type="evidence" value="ECO:0007669"/>
    <property type="project" value="UniProtKB-KW"/>
</dbReference>
<accession>A0A085GK08</accession>
<dbReference type="InterPro" id="IPR015813">
    <property type="entry name" value="Pyrv/PenolPyrv_kinase-like_dom"/>
</dbReference>
<evidence type="ECO:0000256" key="5">
    <source>
        <dbReference type="ARBA" id="ARBA00007837"/>
    </source>
</evidence>
<dbReference type="SUPFAM" id="SSF52009">
    <property type="entry name" value="Phosphohistidine domain"/>
    <property type="match status" value="1"/>
</dbReference>
<dbReference type="RefSeq" id="WP_034493211.1">
    <property type="nucleotide sequence ID" value="NZ_JMPI01000013.1"/>
</dbReference>
<evidence type="ECO:0000256" key="4">
    <source>
        <dbReference type="ARBA" id="ARBA00004496"/>
    </source>
</evidence>
<dbReference type="InterPro" id="IPR018274">
    <property type="entry name" value="PEP_util_AS"/>
</dbReference>
<keyword evidence="18" id="KW-1185">Reference proteome</keyword>
<dbReference type="PROSITE" id="PS00370">
    <property type="entry name" value="PEP_ENZYMES_PHOS_SITE"/>
    <property type="match status" value="1"/>
</dbReference>
<evidence type="ECO:0000256" key="12">
    <source>
        <dbReference type="ARBA" id="ARBA00022723"/>
    </source>
</evidence>
<comment type="subcellular location">
    <subcellularLocation>
        <location evidence="4">Cytoplasm</location>
    </subcellularLocation>
</comment>
<name>A0A085GK08_9ENTR</name>
<keyword evidence="17" id="KW-0670">Pyruvate</keyword>
<keyword evidence="14" id="KW-0460">Magnesium</keyword>
<feature type="domain" description="HPr" evidence="16">
    <location>
        <begin position="1"/>
        <end position="90"/>
    </location>
</feature>
<dbReference type="InterPro" id="IPR040442">
    <property type="entry name" value="Pyrv_kinase-like_dom_sf"/>
</dbReference>
<protein>
    <submittedName>
        <fullName evidence="17">PTS system phosphoenolpyruvate-protein phosphotransferase</fullName>
        <ecNumber evidence="17">2.7.-.-</ecNumber>
        <ecNumber evidence="17">2.7.3.9</ecNumber>
    </submittedName>
</protein>
<dbReference type="Gene3D" id="3.20.20.60">
    <property type="entry name" value="Phosphoenolpyruvate-binding domains"/>
    <property type="match status" value="1"/>
</dbReference>
<evidence type="ECO:0000313" key="17">
    <source>
        <dbReference type="EMBL" id="KFC84053.1"/>
    </source>
</evidence>
<evidence type="ECO:0000256" key="10">
    <source>
        <dbReference type="ARBA" id="ARBA00022679"/>
    </source>
</evidence>
<dbReference type="InterPro" id="IPR000032">
    <property type="entry name" value="HPr-like"/>
</dbReference>
<dbReference type="InterPro" id="IPR000121">
    <property type="entry name" value="PEP_util_C"/>
</dbReference>
<dbReference type="Pfam" id="PF00381">
    <property type="entry name" value="PTS-HPr"/>
    <property type="match status" value="1"/>
</dbReference>
<dbReference type="EMBL" id="JMPI01000013">
    <property type="protein sequence ID" value="KFC84053.1"/>
    <property type="molecule type" value="Genomic_DNA"/>
</dbReference>
<dbReference type="AlphaFoldDB" id="A0A085GK08"/>
<dbReference type="GO" id="GO:0016301">
    <property type="term" value="F:kinase activity"/>
    <property type="evidence" value="ECO:0007669"/>
    <property type="project" value="UniProtKB-KW"/>
</dbReference>
<keyword evidence="13" id="KW-0418">Kinase</keyword>
<dbReference type="Pfam" id="PF00391">
    <property type="entry name" value="PEP-utilizers"/>
    <property type="match status" value="1"/>
</dbReference>
<evidence type="ECO:0000256" key="6">
    <source>
        <dbReference type="ARBA" id="ARBA00022448"/>
    </source>
</evidence>
<dbReference type="SUPFAM" id="SSF55804">
    <property type="entry name" value="Phoshotransferase/anion transport protein"/>
    <property type="match status" value="1"/>
</dbReference>
<evidence type="ECO:0000256" key="3">
    <source>
        <dbReference type="ARBA" id="ARBA00001946"/>
    </source>
</evidence>
<proteinExistence type="inferred from homology"/>
<dbReference type="CDD" id="cd00367">
    <property type="entry name" value="PTS-HPr_like"/>
    <property type="match status" value="1"/>
</dbReference>
<organism evidence="17 18">
    <name type="scientific">Buttiauxella agrestis ATCC 33320</name>
    <dbReference type="NCBI Taxonomy" id="1006004"/>
    <lineage>
        <taxon>Bacteria</taxon>
        <taxon>Pseudomonadati</taxon>
        <taxon>Pseudomonadota</taxon>
        <taxon>Gammaproteobacteria</taxon>
        <taxon>Enterobacterales</taxon>
        <taxon>Enterobacteriaceae</taxon>
        <taxon>Buttiauxella</taxon>
    </lineage>
</organism>
<dbReference type="Pfam" id="PF00359">
    <property type="entry name" value="PTS_EIIA_2"/>
    <property type="match status" value="1"/>
</dbReference>
<dbReference type="Gene3D" id="3.40.930.10">
    <property type="entry name" value="Mannitol-specific EII, Chain A"/>
    <property type="match status" value="1"/>
</dbReference>
<dbReference type="Gene3D" id="1.10.274.10">
    <property type="entry name" value="PtsI, HPr-binding domain"/>
    <property type="match status" value="1"/>
</dbReference>
<keyword evidence="9" id="KW-0762">Sugar transport</keyword>
<dbReference type="PROSITE" id="PS51350">
    <property type="entry name" value="PTS_HPR_DOM"/>
    <property type="match status" value="1"/>
</dbReference>
<evidence type="ECO:0000256" key="9">
    <source>
        <dbReference type="ARBA" id="ARBA00022597"/>
    </source>
</evidence>
<dbReference type="PANTHER" id="PTHR46244">
    <property type="entry name" value="PHOSPHOENOLPYRUVATE-PROTEIN PHOSPHOTRANSFERASE"/>
    <property type="match status" value="1"/>
</dbReference>
<dbReference type="InterPro" id="IPR008279">
    <property type="entry name" value="PEP-util_enz_mobile_dom"/>
</dbReference>
<evidence type="ECO:0000313" key="18">
    <source>
        <dbReference type="Proteomes" id="UP000028653"/>
    </source>
</evidence>
<keyword evidence="12" id="KW-0479">Metal-binding</keyword>
<dbReference type="EC" id="2.7.-.-" evidence="17"/>
<dbReference type="InterPro" id="IPR008731">
    <property type="entry name" value="PTS_EIN"/>
</dbReference>
<dbReference type="PROSITE" id="PS00369">
    <property type="entry name" value="PTS_HPR_HIS"/>
    <property type="match status" value="1"/>
</dbReference>
<gene>
    <name evidence="17" type="ORF">GBAG_0500</name>
</gene>
<evidence type="ECO:0000256" key="14">
    <source>
        <dbReference type="ARBA" id="ARBA00022842"/>
    </source>
</evidence>
<dbReference type="PROSITE" id="PS51094">
    <property type="entry name" value="PTS_EIIA_TYPE_2"/>
    <property type="match status" value="1"/>
</dbReference>
<dbReference type="InterPro" id="IPR036618">
    <property type="entry name" value="PtsI_HPr-bd_sf"/>
</dbReference>
<dbReference type="GO" id="GO:0008965">
    <property type="term" value="F:phosphoenolpyruvate-protein phosphotransferase activity"/>
    <property type="evidence" value="ECO:0007669"/>
    <property type="project" value="UniProtKB-EC"/>
</dbReference>
<dbReference type="NCBIfam" id="TIGR01417">
    <property type="entry name" value="PTS_I_fam"/>
    <property type="match status" value="1"/>
</dbReference>